<keyword evidence="4" id="KW-1185">Reference proteome</keyword>
<name>A0A212TD93_9BACT</name>
<dbReference type="GO" id="GO:0016226">
    <property type="term" value="P:iron-sulfur cluster assembly"/>
    <property type="evidence" value="ECO:0007669"/>
    <property type="project" value="InterPro"/>
</dbReference>
<proteinExistence type="inferred from homology"/>
<organism evidence="3 4">
    <name type="scientific">Hymenobacter gelipurpurascens</name>
    <dbReference type="NCBI Taxonomy" id="89968"/>
    <lineage>
        <taxon>Bacteria</taxon>
        <taxon>Pseudomonadati</taxon>
        <taxon>Bacteroidota</taxon>
        <taxon>Cytophagia</taxon>
        <taxon>Cytophagales</taxon>
        <taxon>Hymenobacteraceae</taxon>
        <taxon>Hymenobacter</taxon>
    </lineage>
</organism>
<feature type="domain" description="NIF system FeS cluster assembly NifU C-terminal" evidence="2">
    <location>
        <begin position="67"/>
        <end position="133"/>
    </location>
</feature>
<dbReference type="InterPro" id="IPR001075">
    <property type="entry name" value="NIF_FeS_clus_asmbl_NifU_C"/>
</dbReference>
<reference evidence="4" key="1">
    <citation type="submission" date="2017-06" db="EMBL/GenBank/DDBJ databases">
        <authorList>
            <person name="Varghese N."/>
            <person name="Submissions S."/>
        </authorList>
    </citation>
    <scope>NUCLEOTIDE SEQUENCE [LARGE SCALE GENOMIC DNA]</scope>
    <source>
        <strain evidence="4">DSM 11116</strain>
    </source>
</reference>
<sequence>MLQLNASRTYPIRFWLVLNQSIAVSLLDFTIQATPKTGLESIISLAPNPAIHECSCHRRSPSALPRIEQALDTIRPYLAADGGNVRVLEITDDMVLRLELLGACGTCPMSPMTLKAGVEESVKKAVPEIRSVEAVNVTPMSEQPAGQVR</sequence>
<comment type="similarity">
    <text evidence="1">Belongs to the NifU family.</text>
</comment>
<dbReference type="Gene3D" id="3.30.300.130">
    <property type="entry name" value="Fe-S cluster assembly (FSCA)"/>
    <property type="match status" value="1"/>
</dbReference>
<evidence type="ECO:0000256" key="1">
    <source>
        <dbReference type="ARBA" id="ARBA00006420"/>
    </source>
</evidence>
<dbReference type="PANTHER" id="PTHR11178">
    <property type="entry name" value="IRON-SULFUR CLUSTER SCAFFOLD PROTEIN NFU-RELATED"/>
    <property type="match status" value="1"/>
</dbReference>
<dbReference type="PANTHER" id="PTHR11178:SF25">
    <property type="entry name" value="NIFU-LIKE PROTEIN 3, CHLOROPLASTIC"/>
    <property type="match status" value="1"/>
</dbReference>
<dbReference type="Proteomes" id="UP000198131">
    <property type="component" value="Unassembled WGS sequence"/>
</dbReference>
<dbReference type="EMBL" id="FYEW01000001">
    <property type="protein sequence ID" value="SNC63999.1"/>
    <property type="molecule type" value="Genomic_DNA"/>
</dbReference>
<gene>
    <name evidence="3" type="ORF">SAMN06265337_0992</name>
</gene>
<evidence type="ECO:0000313" key="3">
    <source>
        <dbReference type="EMBL" id="SNC63999.1"/>
    </source>
</evidence>
<evidence type="ECO:0000259" key="2">
    <source>
        <dbReference type="Pfam" id="PF01106"/>
    </source>
</evidence>
<evidence type="ECO:0000313" key="4">
    <source>
        <dbReference type="Proteomes" id="UP000198131"/>
    </source>
</evidence>
<dbReference type="AlphaFoldDB" id="A0A212TD93"/>
<dbReference type="GO" id="GO:0005506">
    <property type="term" value="F:iron ion binding"/>
    <property type="evidence" value="ECO:0007669"/>
    <property type="project" value="InterPro"/>
</dbReference>
<dbReference type="GO" id="GO:0051536">
    <property type="term" value="F:iron-sulfur cluster binding"/>
    <property type="evidence" value="ECO:0007669"/>
    <property type="project" value="InterPro"/>
</dbReference>
<accession>A0A212TD93</accession>
<dbReference type="SUPFAM" id="SSF117916">
    <property type="entry name" value="Fe-S cluster assembly (FSCA) domain-like"/>
    <property type="match status" value="1"/>
</dbReference>
<protein>
    <submittedName>
        <fullName evidence="3">Fe-S cluster biogenesis protein NfuA, 4Fe-4S-binding domain</fullName>
    </submittedName>
</protein>
<dbReference type="InterPro" id="IPR034904">
    <property type="entry name" value="FSCA_dom_sf"/>
</dbReference>
<dbReference type="Pfam" id="PF01106">
    <property type="entry name" value="NifU"/>
    <property type="match status" value="1"/>
</dbReference>